<evidence type="ECO:0000256" key="6">
    <source>
        <dbReference type="ARBA" id="ARBA00023004"/>
    </source>
</evidence>
<dbReference type="SMART" id="SM00729">
    <property type="entry name" value="Elp3"/>
    <property type="match status" value="1"/>
</dbReference>
<dbReference type="Pfam" id="PF02310">
    <property type="entry name" value="B12-binding"/>
    <property type="match status" value="1"/>
</dbReference>
<evidence type="ECO:0000256" key="8">
    <source>
        <dbReference type="SAM" id="MobiDB-lite"/>
    </source>
</evidence>
<keyword evidence="4" id="KW-0949">S-adenosyl-L-methionine</keyword>
<comment type="cofactor">
    <cofactor evidence="1">
        <name>[4Fe-4S] cluster</name>
        <dbReference type="ChEBI" id="CHEBI:49883"/>
    </cofactor>
</comment>
<dbReference type="SUPFAM" id="SSF102114">
    <property type="entry name" value="Radical SAM enzymes"/>
    <property type="match status" value="1"/>
</dbReference>
<evidence type="ECO:0000256" key="7">
    <source>
        <dbReference type="ARBA" id="ARBA00023014"/>
    </source>
</evidence>
<feature type="domain" description="B12-binding" evidence="9">
    <location>
        <begin position="45"/>
        <end position="194"/>
    </location>
</feature>
<keyword evidence="5" id="KW-0479">Metal-binding</keyword>
<dbReference type="Pfam" id="PF04055">
    <property type="entry name" value="Radical_SAM"/>
    <property type="match status" value="1"/>
</dbReference>
<dbReference type="InterPro" id="IPR034466">
    <property type="entry name" value="Methyltransferase_Class_B"/>
</dbReference>
<proteinExistence type="predicted"/>
<accession>A0A0G1LKE5</accession>
<dbReference type="SFLD" id="SFLDG01082">
    <property type="entry name" value="B12-binding_domain_containing"/>
    <property type="match status" value="1"/>
</dbReference>
<dbReference type="GO" id="GO:0031419">
    <property type="term" value="F:cobalamin binding"/>
    <property type="evidence" value="ECO:0007669"/>
    <property type="project" value="InterPro"/>
</dbReference>
<dbReference type="InterPro" id="IPR007197">
    <property type="entry name" value="rSAM"/>
</dbReference>
<evidence type="ECO:0000259" key="10">
    <source>
        <dbReference type="PROSITE" id="PS51918"/>
    </source>
</evidence>
<dbReference type="GO" id="GO:0003824">
    <property type="term" value="F:catalytic activity"/>
    <property type="evidence" value="ECO:0007669"/>
    <property type="project" value="InterPro"/>
</dbReference>
<keyword evidence="6" id="KW-0408">Iron</keyword>
<evidence type="ECO:0000313" key="12">
    <source>
        <dbReference type="Proteomes" id="UP000034087"/>
    </source>
</evidence>
<keyword evidence="2" id="KW-0489">Methyltransferase</keyword>
<dbReference type="Proteomes" id="UP000034087">
    <property type="component" value="Unassembled WGS sequence"/>
</dbReference>
<dbReference type="PANTHER" id="PTHR43409">
    <property type="entry name" value="ANAEROBIC MAGNESIUM-PROTOPORPHYRIN IX MONOMETHYL ESTER CYCLASE-RELATED"/>
    <property type="match status" value="1"/>
</dbReference>
<dbReference type="InterPro" id="IPR006158">
    <property type="entry name" value="Cobalamin-bd"/>
</dbReference>
<dbReference type="PROSITE" id="PS51332">
    <property type="entry name" value="B12_BINDING"/>
    <property type="match status" value="1"/>
</dbReference>
<keyword evidence="3" id="KW-0808">Transferase</keyword>
<dbReference type="InterPro" id="IPR023404">
    <property type="entry name" value="rSAM_horseshoe"/>
</dbReference>
<keyword evidence="7" id="KW-0411">Iron-sulfur</keyword>
<evidence type="ECO:0000259" key="9">
    <source>
        <dbReference type="PROSITE" id="PS51332"/>
    </source>
</evidence>
<dbReference type="PROSITE" id="PS51918">
    <property type="entry name" value="RADICAL_SAM"/>
    <property type="match status" value="1"/>
</dbReference>
<dbReference type="SFLD" id="SFLDG01123">
    <property type="entry name" value="methyltransferase_(Class_B)"/>
    <property type="match status" value="1"/>
</dbReference>
<dbReference type="CDD" id="cd02068">
    <property type="entry name" value="radical_SAM_B12_BD"/>
    <property type="match status" value="1"/>
</dbReference>
<dbReference type="GO" id="GO:0046872">
    <property type="term" value="F:metal ion binding"/>
    <property type="evidence" value="ECO:0007669"/>
    <property type="project" value="UniProtKB-KW"/>
</dbReference>
<dbReference type="InterPro" id="IPR036724">
    <property type="entry name" value="Cobalamin-bd_sf"/>
</dbReference>
<dbReference type="SUPFAM" id="SSF52242">
    <property type="entry name" value="Cobalamin (vitamin B12)-binding domain"/>
    <property type="match status" value="1"/>
</dbReference>
<dbReference type="GO" id="GO:0051539">
    <property type="term" value="F:4 iron, 4 sulfur cluster binding"/>
    <property type="evidence" value="ECO:0007669"/>
    <property type="project" value="UniProtKB-KW"/>
</dbReference>
<evidence type="ECO:0000256" key="3">
    <source>
        <dbReference type="ARBA" id="ARBA00022679"/>
    </source>
</evidence>
<dbReference type="AlphaFoldDB" id="A0A0G1LKE5"/>
<evidence type="ECO:0000256" key="5">
    <source>
        <dbReference type="ARBA" id="ARBA00022723"/>
    </source>
</evidence>
<dbReference type="InterPro" id="IPR058240">
    <property type="entry name" value="rSAM_sf"/>
</dbReference>
<feature type="domain" description="Radical SAM core" evidence="10">
    <location>
        <begin position="266"/>
        <end position="512"/>
    </location>
</feature>
<name>A0A0G1LKE5_9BACT</name>
<protein>
    <submittedName>
        <fullName evidence="11">Radical SAM domain protein</fullName>
    </submittedName>
</protein>
<organism evidence="11 12">
    <name type="scientific">Candidatus Giovannonibacteria bacterium GW2011_GWA1_44_25</name>
    <dbReference type="NCBI Taxonomy" id="1618645"/>
    <lineage>
        <taxon>Bacteria</taxon>
        <taxon>Candidatus Giovannoniibacteriota</taxon>
    </lineage>
</organism>
<dbReference type="PANTHER" id="PTHR43409:SF7">
    <property type="entry name" value="BLL1977 PROTEIN"/>
    <property type="match status" value="1"/>
</dbReference>
<evidence type="ECO:0000313" key="11">
    <source>
        <dbReference type="EMBL" id="KKT60379.1"/>
    </source>
</evidence>
<sequence length="569" mass="64350">MSQSSLPERFYQRFDQSGRVLNPEWPIIKGDESIKLFPLRENGLRILFINAPIREWSYPNIMPIGQGYVASVARMDGHTVDVLDLNAERKGPVKDPPDVFIKSVESRIVQKLQAEKPDVIGLGGIITQYTWIKRIATLCKKVYPDVPIVLGGGISSCMPEFMVKHLPIDVAIQEEGEVTFSEVLRRIELGASFEGVRAVVWREASERGDGKIVNNGLRSSVMARSLGLDSLPWPLRSAWPEDEVYKLNPVGHLNWKSKWIDGAATEKDQYSLTMIGSRGCPYAVKACDYCYAAYLGKLYRLRSPKEVVDEMQYLRERYGATYIHTLDDLFLTDYRWALELCQELRERRKNTGFEITWGCSCRTNIAADDVLRARREGRPHMLEQAYEVGLRHVGYGVESGSPIILKNIDKSGQTLEKMVLGISETQRVIGYADCSFMIASPGETEETVRETVEFCKKVGLKPEVFFFTTAYPGTTFWGLALEKGLIRKAVTGEKGPADDDIIEQYFLRLGEQGDEVRTNFSDLPDEKIIELSWWAINELGAQNTFRHPHTGEEQKKKKTAVRGATKADL</sequence>
<comment type="caution">
    <text evidence="11">The sequence shown here is derived from an EMBL/GenBank/DDBJ whole genome shotgun (WGS) entry which is preliminary data.</text>
</comment>
<dbReference type="SFLD" id="SFLDS00029">
    <property type="entry name" value="Radical_SAM"/>
    <property type="match status" value="1"/>
</dbReference>
<dbReference type="Gene3D" id="3.80.30.20">
    <property type="entry name" value="tm_1862 like domain"/>
    <property type="match status" value="1"/>
</dbReference>
<evidence type="ECO:0000256" key="1">
    <source>
        <dbReference type="ARBA" id="ARBA00001966"/>
    </source>
</evidence>
<reference evidence="11 12" key="1">
    <citation type="journal article" date="2015" name="Nature">
        <title>rRNA introns, odd ribosomes, and small enigmatic genomes across a large radiation of phyla.</title>
        <authorList>
            <person name="Brown C.T."/>
            <person name="Hug L.A."/>
            <person name="Thomas B.C."/>
            <person name="Sharon I."/>
            <person name="Castelle C.J."/>
            <person name="Singh A."/>
            <person name="Wilkins M.J."/>
            <person name="Williams K.H."/>
            <person name="Banfield J.F."/>
        </authorList>
    </citation>
    <scope>NUCLEOTIDE SEQUENCE [LARGE SCALE GENOMIC DNA]</scope>
</reference>
<gene>
    <name evidence="11" type="ORF">UW53_C0001G0029</name>
</gene>
<dbReference type="EMBL" id="LCIR01000001">
    <property type="protein sequence ID" value="KKT60379.1"/>
    <property type="molecule type" value="Genomic_DNA"/>
</dbReference>
<feature type="region of interest" description="Disordered" evidence="8">
    <location>
        <begin position="545"/>
        <end position="569"/>
    </location>
</feature>
<evidence type="ECO:0000256" key="4">
    <source>
        <dbReference type="ARBA" id="ARBA00022691"/>
    </source>
</evidence>
<dbReference type="InterPro" id="IPR051198">
    <property type="entry name" value="BchE-like"/>
</dbReference>
<dbReference type="Gene3D" id="3.40.50.280">
    <property type="entry name" value="Cobalamin-binding domain"/>
    <property type="match status" value="1"/>
</dbReference>
<dbReference type="InterPro" id="IPR006638">
    <property type="entry name" value="Elp3/MiaA/NifB-like_rSAM"/>
</dbReference>
<evidence type="ECO:0000256" key="2">
    <source>
        <dbReference type="ARBA" id="ARBA00022603"/>
    </source>
</evidence>